<dbReference type="Proteomes" id="UP000271554">
    <property type="component" value="Chromosome"/>
</dbReference>
<name>A0A387HLW6_9ACTN</name>
<dbReference type="KEGG" id="shun:DWB77_05459"/>
<evidence type="ECO:0000256" key="1">
    <source>
        <dbReference type="SAM" id="MobiDB-lite"/>
    </source>
</evidence>
<gene>
    <name evidence="2" type="ORF">DWB77_05459</name>
</gene>
<evidence type="ECO:0000313" key="2">
    <source>
        <dbReference type="EMBL" id="AYG83263.1"/>
    </source>
</evidence>
<dbReference type="EMBL" id="CP032698">
    <property type="protein sequence ID" value="AYG83263.1"/>
    <property type="molecule type" value="Genomic_DNA"/>
</dbReference>
<dbReference type="AlphaFoldDB" id="A0A387HLW6"/>
<feature type="region of interest" description="Disordered" evidence="1">
    <location>
        <begin position="1"/>
        <end position="52"/>
    </location>
</feature>
<sequence>MAHTPARPPKRYPGAASTTPGGRVHLGSRPDTAPRGSEYLDTTRNDPRTRAS</sequence>
<evidence type="ECO:0000313" key="3">
    <source>
        <dbReference type="Proteomes" id="UP000271554"/>
    </source>
</evidence>
<feature type="compositionally biased region" description="Basic and acidic residues" evidence="1">
    <location>
        <begin position="41"/>
        <end position="52"/>
    </location>
</feature>
<dbReference type="RefSeq" id="WP_162952628.1">
    <property type="nucleotide sequence ID" value="NZ_CP032698.1"/>
</dbReference>
<protein>
    <submittedName>
        <fullName evidence="2">Uncharacterized protein</fullName>
    </submittedName>
</protein>
<reference evidence="2 3" key="1">
    <citation type="submission" date="2018-10" db="EMBL/GenBank/DDBJ databases">
        <title>Relationship between Morphology and Antimicrobial Activity in Streptomyces.</title>
        <authorList>
            <person name="Kang H.J."/>
            <person name="Kim S.B."/>
        </authorList>
    </citation>
    <scope>NUCLEOTIDE SEQUENCE [LARGE SCALE GENOMIC DNA]</scope>
    <source>
        <strain evidence="2 3">BH38</strain>
    </source>
</reference>
<proteinExistence type="predicted"/>
<organism evidence="2 3">
    <name type="scientific">Streptomyces hundungensis</name>
    <dbReference type="NCBI Taxonomy" id="1077946"/>
    <lineage>
        <taxon>Bacteria</taxon>
        <taxon>Bacillati</taxon>
        <taxon>Actinomycetota</taxon>
        <taxon>Actinomycetes</taxon>
        <taxon>Kitasatosporales</taxon>
        <taxon>Streptomycetaceae</taxon>
        <taxon>Streptomyces</taxon>
    </lineage>
</organism>
<accession>A0A387HLW6</accession>
<keyword evidence="3" id="KW-1185">Reference proteome</keyword>